<comment type="subcellular location">
    <subcellularLocation>
        <location evidence="1 11">Cell outer membrane</location>
        <topology evidence="1 11">Multi-pass membrane protein</topology>
    </subcellularLocation>
</comment>
<evidence type="ECO:0000256" key="12">
    <source>
        <dbReference type="RuleBase" id="RU003357"/>
    </source>
</evidence>
<keyword evidence="10 11" id="KW-0998">Cell outer membrane</keyword>
<evidence type="ECO:0000256" key="9">
    <source>
        <dbReference type="ARBA" id="ARBA00023136"/>
    </source>
</evidence>
<comment type="similarity">
    <text evidence="11 12">Belongs to the TonB-dependent receptor family.</text>
</comment>
<evidence type="ECO:0000256" key="11">
    <source>
        <dbReference type="PROSITE-ProRule" id="PRU01360"/>
    </source>
</evidence>
<dbReference type="GO" id="GO:0009279">
    <property type="term" value="C:cell outer membrane"/>
    <property type="evidence" value="ECO:0007669"/>
    <property type="project" value="UniProtKB-SubCell"/>
</dbReference>
<evidence type="ECO:0000256" key="3">
    <source>
        <dbReference type="ARBA" id="ARBA00022452"/>
    </source>
</evidence>
<evidence type="ECO:0000256" key="10">
    <source>
        <dbReference type="ARBA" id="ARBA00023237"/>
    </source>
</evidence>
<dbReference type="RefSeq" id="WP_124752613.1">
    <property type="nucleotide sequence ID" value="NZ_RQYS01000079.1"/>
</dbReference>
<accession>A0A3P1XF46</accession>
<evidence type="ECO:0000256" key="6">
    <source>
        <dbReference type="ARBA" id="ARBA00023004"/>
    </source>
</evidence>
<proteinExistence type="inferred from homology"/>
<gene>
    <name evidence="16" type="ORF">EII40_12920</name>
</gene>
<dbReference type="PANTHER" id="PTHR32552:SF81">
    <property type="entry name" value="TONB-DEPENDENT OUTER MEMBRANE RECEPTOR"/>
    <property type="match status" value="1"/>
</dbReference>
<dbReference type="PANTHER" id="PTHR32552">
    <property type="entry name" value="FERRICHROME IRON RECEPTOR-RELATED"/>
    <property type="match status" value="1"/>
</dbReference>
<dbReference type="Pfam" id="PF07715">
    <property type="entry name" value="Plug"/>
    <property type="match status" value="1"/>
</dbReference>
<keyword evidence="6" id="KW-0408">Iron</keyword>
<evidence type="ECO:0000256" key="8">
    <source>
        <dbReference type="ARBA" id="ARBA00023077"/>
    </source>
</evidence>
<keyword evidence="13" id="KW-0732">Signal</keyword>
<dbReference type="SUPFAM" id="SSF56935">
    <property type="entry name" value="Porins"/>
    <property type="match status" value="1"/>
</dbReference>
<evidence type="ECO:0000256" key="2">
    <source>
        <dbReference type="ARBA" id="ARBA00022448"/>
    </source>
</evidence>
<evidence type="ECO:0000259" key="14">
    <source>
        <dbReference type="Pfam" id="PF00593"/>
    </source>
</evidence>
<protein>
    <submittedName>
        <fullName evidence="16">TonB-dependent receptor</fullName>
    </submittedName>
</protein>
<evidence type="ECO:0000259" key="15">
    <source>
        <dbReference type="Pfam" id="PF07715"/>
    </source>
</evidence>
<keyword evidence="9 11" id="KW-0472">Membrane</keyword>
<evidence type="ECO:0000313" key="17">
    <source>
        <dbReference type="Proteomes" id="UP000278609"/>
    </source>
</evidence>
<keyword evidence="7" id="KW-0406">Ion transport</keyword>
<dbReference type="Pfam" id="PF00593">
    <property type="entry name" value="TonB_dep_Rec_b-barrel"/>
    <property type="match status" value="1"/>
</dbReference>
<dbReference type="InterPro" id="IPR039426">
    <property type="entry name" value="TonB-dep_rcpt-like"/>
</dbReference>
<keyword evidence="3 11" id="KW-1134">Transmembrane beta strand</keyword>
<dbReference type="Proteomes" id="UP000278609">
    <property type="component" value="Unassembled WGS sequence"/>
</dbReference>
<name>A0A3P1XF46_TANFO</name>
<feature type="domain" description="TonB-dependent receptor-like beta-barrel" evidence="14">
    <location>
        <begin position="278"/>
        <end position="736"/>
    </location>
</feature>
<dbReference type="OrthoDB" id="9775095at2"/>
<organism evidence="16 17">
    <name type="scientific">Tannerella forsythia</name>
    <name type="common">Bacteroides forsythus</name>
    <dbReference type="NCBI Taxonomy" id="28112"/>
    <lineage>
        <taxon>Bacteria</taxon>
        <taxon>Pseudomonadati</taxon>
        <taxon>Bacteroidota</taxon>
        <taxon>Bacteroidia</taxon>
        <taxon>Bacteroidales</taxon>
        <taxon>Tannerellaceae</taxon>
        <taxon>Tannerella</taxon>
    </lineage>
</organism>
<evidence type="ECO:0000256" key="5">
    <source>
        <dbReference type="ARBA" id="ARBA00022692"/>
    </source>
</evidence>
<keyword evidence="4" id="KW-0410">Iron transport</keyword>
<dbReference type="InterPro" id="IPR036942">
    <property type="entry name" value="Beta-barrel_TonB_sf"/>
</dbReference>
<evidence type="ECO:0000256" key="7">
    <source>
        <dbReference type="ARBA" id="ARBA00023065"/>
    </source>
</evidence>
<dbReference type="PROSITE" id="PS52016">
    <property type="entry name" value="TONB_DEPENDENT_REC_3"/>
    <property type="match status" value="1"/>
</dbReference>
<evidence type="ECO:0000313" key="16">
    <source>
        <dbReference type="EMBL" id="RRD57442.1"/>
    </source>
</evidence>
<dbReference type="InterPro" id="IPR012910">
    <property type="entry name" value="Plug_dom"/>
</dbReference>
<keyword evidence="2 11" id="KW-0813">Transport</keyword>
<comment type="caution">
    <text evidence="16">The sequence shown here is derived from an EMBL/GenBank/DDBJ whole genome shotgun (WGS) entry which is preliminary data.</text>
</comment>
<evidence type="ECO:0000256" key="13">
    <source>
        <dbReference type="SAM" id="SignalP"/>
    </source>
</evidence>
<dbReference type="Gene3D" id="2.40.170.20">
    <property type="entry name" value="TonB-dependent receptor, beta-barrel domain"/>
    <property type="match status" value="1"/>
</dbReference>
<dbReference type="EMBL" id="RQYS01000079">
    <property type="protein sequence ID" value="RRD57442.1"/>
    <property type="molecule type" value="Genomic_DNA"/>
</dbReference>
<keyword evidence="5 11" id="KW-0812">Transmembrane</keyword>
<feature type="chain" id="PRO_5018248444" evidence="13">
    <location>
        <begin position="23"/>
        <end position="770"/>
    </location>
</feature>
<dbReference type="GO" id="GO:0006826">
    <property type="term" value="P:iron ion transport"/>
    <property type="evidence" value="ECO:0007669"/>
    <property type="project" value="UniProtKB-KW"/>
</dbReference>
<feature type="signal peptide" evidence="13">
    <location>
        <begin position="1"/>
        <end position="22"/>
    </location>
</feature>
<evidence type="ECO:0000256" key="1">
    <source>
        <dbReference type="ARBA" id="ARBA00004571"/>
    </source>
</evidence>
<keyword evidence="16" id="KW-0675">Receptor</keyword>
<evidence type="ECO:0000256" key="4">
    <source>
        <dbReference type="ARBA" id="ARBA00022496"/>
    </source>
</evidence>
<sequence length="770" mass="87141">MKKFYLLWWVSCMCLTTAKVHAEKGKILPDTLKTYNIDEVVITSSAKETNSLRTLPGAISILTPQQIKGRQMTSIKDIRSFVPNLYLPDYGAKLTSAIYIRGVGARSSGQSVGLYVDNAPYPDKSTFDFELPDVQRIEVLRGAQGTLYGRNAMGGIINIHTLSPLDYQGTKLSLAYGNYGRFRAKASHYMKINHSFGLSAGAYYSRRDGFFKNEYTGKKADAEKTTGGHLKLHWQITPDIKALYSLSGEYSDQGAFPYGLYDLTTGKVAQVKMNDPSSYRRTMLHQSLSLTYETKKILLSSTTGYQYFDDDMKMDQDFSVASVFVLNQLQKQHAFSQEVSVKSRTEKNYQWSVGAYGFYTDMRTEAPVELKEDGIKRNLQPIFDRLKAINPKMPSLVITDKSIGIPSTFETPSYGAALYHQSTYKNLFIKGLSLTAGVRLDYEKQDLRYNAKGKMHLTMQLPPKMPEPKDISSLYPASVIDESISSDLWQVLPKISIKYECSPRTVTYLSASKGYKTGGYNMQMSADIMQARMQYDMMNVFSTFMPSIPKIEPEAVKDVISYRPETSWNYEIGVKSELIRDHLHAELTFFYLDIANLQITKFVTSGHGRILSNAGKAESYGAELSLRAILTNDLTADLNYGYTHATFRDYHDGRTDFSGRYIPYTPRHTLGVGLQYTKSLKHCWINQFFASAQCNGAGPIYWTEHNDLLQKFYATIHTQAGVRKGIFSLDLWIKNLTDTDYSAFYFKSFDKSFMQKGSPLQFGTKLNITF</sequence>
<feature type="domain" description="TonB-dependent receptor plug" evidence="15">
    <location>
        <begin position="52"/>
        <end position="156"/>
    </location>
</feature>
<dbReference type="AlphaFoldDB" id="A0A3P1XF46"/>
<reference evidence="16 17" key="1">
    <citation type="submission" date="2018-11" db="EMBL/GenBank/DDBJ databases">
        <title>Genomes From Bacteria Associated with the Canine Oral Cavity: a Test Case for Automated Genome-Based Taxonomic Assignment.</title>
        <authorList>
            <person name="Coil D.A."/>
            <person name="Jospin G."/>
            <person name="Darling A.E."/>
            <person name="Wallis C."/>
            <person name="Davis I.J."/>
            <person name="Harris S."/>
            <person name="Eisen J.A."/>
            <person name="Holcombe L.J."/>
            <person name="O'Flynn C."/>
        </authorList>
    </citation>
    <scope>NUCLEOTIDE SEQUENCE [LARGE SCALE GENOMIC DNA]</scope>
    <source>
        <strain evidence="16 17">OH2617_COT-023</strain>
    </source>
</reference>
<keyword evidence="8 12" id="KW-0798">TonB box</keyword>
<dbReference type="InterPro" id="IPR000531">
    <property type="entry name" value="Beta-barrel_TonB"/>
</dbReference>